<dbReference type="Gene3D" id="3.40.50.720">
    <property type="entry name" value="NAD(P)-binding Rossmann-like Domain"/>
    <property type="match status" value="1"/>
</dbReference>
<dbReference type="PANTHER" id="PTHR23406">
    <property type="entry name" value="MALIC ENZYME-RELATED"/>
    <property type="match status" value="1"/>
</dbReference>
<dbReference type="RefSeq" id="WP_139688152.1">
    <property type="nucleotide sequence ID" value="NZ_WEHW01000013.1"/>
</dbReference>
<dbReference type="AlphaFoldDB" id="A0AAI9WN63"/>
<keyword evidence="4" id="KW-0560">Oxidoreductase</keyword>
<dbReference type="Pfam" id="PF03949">
    <property type="entry name" value="Malic_M"/>
    <property type="match status" value="1"/>
</dbReference>
<comment type="cofactor">
    <cofactor evidence="8">
        <name>Mg(2+)</name>
        <dbReference type="ChEBI" id="CHEBI:18420"/>
    </cofactor>
    <cofactor evidence="8">
        <name>Mn(2+)</name>
        <dbReference type="ChEBI" id="CHEBI:29035"/>
    </cofactor>
    <text evidence="8">Divalent metal cations. Prefers magnesium or manganese.</text>
</comment>
<feature type="binding site" evidence="8">
    <location>
        <position position="238"/>
    </location>
    <ligand>
        <name>a divalent metal cation</name>
        <dbReference type="ChEBI" id="CHEBI:60240"/>
    </ligand>
</feature>
<evidence type="ECO:0000313" key="12">
    <source>
        <dbReference type="EMBL" id="KAB7651552.1"/>
    </source>
</evidence>
<evidence type="ECO:0000256" key="4">
    <source>
        <dbReference type="ARBA" id="ARBA00023002"/>
    </source>
</evidence>
<comment type="caution">
    <text evidence="12">The sequence shown here is derived from an EMBL/GenBank/DDBJ whole genome shotgun (WGS) entry which is preliminary data.</text>
</comment>
<dbReference type="Proteomes" id="UP000469462">
    <property type="component" value="Unassembled WGS sequence"/>
</dbReference>
<dbReference type="InterPro" id="IPR036291">
    <property type="entry name" value="NAD(P)-bd_dom_sf"/>
</dbReference>
<dbReference type="EMBL" id="WEHW01000013">
    <property type="protein sequence ID" value="KAB7651552.1"/>
    <property type="molecule type" value="Genomic_DNA"/>
</dbReference>
<evidence type="ECO:0000313" key="13">
    <source>
        <dbReference type="Proteomes" id="UP000469462"/>
    </source>
</evidence>
<feature type="domain" description="Malic enzyme NAD-binding" evidence="10">
    <location>
        <begin position="263"/>
        <end position="515"/>
    </location>
</feature>
<sequence length="539" mass="59793">MTQCCKHTGAAVFHCPLTNKGVAFTEKEREELGLSGLLPTAVSTNDQQVERMHEILDRFEKPIDKALVLDSLHATDEDLYFRLLTRYTAEYMPVVYTPTVGEYCQRFSHIFRYPRGLFISYQHAGHVRDVIERAPNKEVDVIVVTDGERILGIGDQGINGMGIPIGKLALYTACAGIDPAKTLPVVLDVGTNREEYLNDPLYLGLRKPRSRGPEYRALVDEFIAEARRRWPNVLIQFEDFGNQNAFKLLADYQEKILCFNDDIQGTASVVVSGLYSAMRIKKEKLTDQMFLFFGAGEAACGIANLIADALVSEGMTREEALKHCALFDSKGLVTKSRMDELAAHKKPFAHDYAKCTDFVEAIKMIKPTGIIGVAAQPRTFTTEVLEEMSKLNERPIIFALSNPTSRAECTAEEAYRVTKGKALYASGSPFAPVEYEGKTFVPRQGNNSYVFPALGLGAVFSRSKWMPDGMFLVAAKKLAELVTDADLEQGSLYPSLDDIRPVSVKIGAAVAAYAYDNGLAGNERPQDLEKAVEAFMYRP</sequence>
<dbReference type="GO" id="GO:0004473">
    <property type="term" value="F:malate dehydrogenase (decarboxylating) (NADP+) activity"/>
    <property type="evidence" value="ECO:0007669"/>
    <property type="project" value="TreeGrafter"/>
</dbReference>
<evidence type="ECO:0000259" key="10">
    <source>
        <dbReference type="SMART" id="SM00919"/>
    </source>
</evidence>
<dbReference type="SUPFAM" id="SSF53223">
    <property type="entry name" value="Aminoacid dehydrogenase-like, N-terminal domain"/>
    <property type="match status" value="1"/>
</dbReference>
<feature type="domain" description="Malic enzyme N-terminal" evidence="11">
    <location>
        <begin position="73"/>
        <end position="253"/>
    </location>
</feature>
<dbReference type="InterPro" id="IPR001891">
    <property type="entry name" value="Malic_OxRdtase"/>
</dbReference>
<evidence type="ECO:0000256" key="7">
    <source>
        <dbReference type="PIRSR" id="PIRSR000106-2"/>
    </source>
</evidence>
<dbReference type="SUPFAM" id="SSF51735">
    <property type="entry name" value="NAD(P)-binding Rossmann-fold domains"/>
    <property type="match status" value="1"/>
</dbReference>
<dbReference type="Pfam" id="PF00390">
    <property type="entry name" value="malic"/>
    <property type="match status" value="1"/>
</dbReference>
<evidence type="ECO:0000256" key="1">
    <source>
        <dbReference type="ARBA" id="ARBA00001936"/>
    </source>
</evidence>
<dbReference type="PROSITE" id="PS00331">
    <property type="entry name" value="MALIC_ENZYMES"/>
    <property type="match status" value="1"/>
</dbReference>
<evidence type="ECO:0000256" key="8">
    <source>
        <dbReference type="PIRSR" id="PIRSR000106-3"/>
    </source>
</evidence>
<keyword evidence="5" id="KW-0520">NAD</keyword>
<dbReference type="SMART" id="SM00919">
    <property type="entry name" value="Malic_M"/>
    <property type="match status" value="1"/>
</dbReference>
<feature type="binding site" evidence="7">
    <location>
        <position position="402"/>
    </location>
    <ligand>
        <name>(S)-malate</name>
        <dbReference type="ChEBI" id="CHEBI:15589"/>
    </ligand>
</feature>
<dbReference type="GO" id="GO:0051287">
    <property type="term" value="F:NAD binding"/>
    <property type="evidence" value="ECO:0007669"/>
    <property type="project" value="InterPro"/>
</dbReference>
<keyword evidence="3 8" id="KW-0479">Metal-binding</keyword>
<dbReference type="InterPro" id="IPR046346">
    <property type="entry name" value="Aminoacid_DH-like_N_sf"/>
</dbReference>
<dbReference type="GO" id="GO:0046872">
    <property type="term" value="F:metal ion binding"/>
    <property type="evidence" value="ECO:0007669"/>
    <property type="project" value="UniProtKB-KW"/>
</dbReference>
<dbReference type="Gene3D" id="3.40.50.10380">
    <property type="entry name" value="Malic enzyme, N-terminal domain"/>
    <property type="match status" value="1"/>
</dbReference>
<name>A0AAI9WN63_9BURK</name>
<reference evidence="12 13" key="1">
    <citation type="submission" date="2019-10" db="EMBL/GenBank/DDBJ databases">
        <title>Genome diversity of Sutterella seckii.</title>
        <authorList>
            <person name="Chaplin A.V."/>
            <person name="Sokolova S.R."/>
            <person name="Mosin K.A."/>
            <person name="Ivanova E.L."/>
            <person name="Kochetkova T.O."/>
            <person name="Goltsov A.Y."/>
            <person name="Trofimov D.Y."/>
            <person name="Efimov B.A."/>
        </authorList>
    </citation>
    <scope>NUCLEOTIDE SEQUENCE [LARGE SCALE GENOMIC DNA]</scope>
    <source>
        <strain evidence="12 13">ASD3426</strain>
    </source>
</reference>
<dbReference type="InterPro" id="IPR012302">
    <property type="entry name" value="Malic_NAD-bd"/>
</dbReference>
<evidence type="ECO:0000256" key="5">
    <source>
        <dbReference type="ARBA" id="ARBA00023027"/>
    </source>
</evidence>
<dbReference type="PIRSF" id="PIRSF000106">
    <property type="entry name" value="ME"/>
    <property type="match status" value="1"/>
</dbReference>
<dbReference type="PANTHER" id="PTHR23406:SF90">
    <property type="entry name" value="MALIC ENZYME-RELATED"/>
    <property type="match status" value="1"/>
</dbReference>
<comment type="similarity">
    <text evidence="2 9">Belongs to the malic enzymes family.</text>
</comment>
<protein>
    <submittedName>
        <fullName evidence="12">NAD-dependent malic enzyme</fullName>
    </submittedName>
</protein>
<dbReference type="SMART" id="SM01274">
    <property type="entry name" value="malic"/>
    <property type="match status" value="1"/>
</dbReference>
<feature type="active site" description="Proton acceptor" evidence="6">
    <location>
        <position position="167"/>
    </location>
</feature>
<dbReference type="InterPro" id="IPR012301">
    <property type="entry name" value="Malic_N_dom"/>
</dbReference>
<dbReference type="PRINTS" id="PR00072">
    <property type="entry name" value="MALOXRDTASE"/>
</dbReference>
<evidence type="ECO:0000256" key="3">
    <source>
        <dbReference type="ARBA" id="ARBA00022723"/>
    </source>
</evidence>
<comment type="cofactor">
    <cofactor evidence="1">
        <name>Mn(2+)</name>
        <dbReference type="ChEBI" id="CHEBI:29035"/>
    </cofactor>
</comment>
<dbReference type="InterPro" id="IPR015884">
    <property type="entry name" value="Malic_enzyme_CS"/>
</dbReference>
<evidence type="ECO:0000259" key="11">
    <source>
        <dbReference type="SMART" id="SM01274"/>
    </source>
</evidence>
<proteinExistence type="inferred from homology"/>
<evidence type="ECO:0000256" key="9">
    <source>
        <dbReference type="RuleBase" id="RU003427"/>
    </source>
</evidence>
<feature type="active site" description="Proton donor" evidence="6">
    <location>
        <position position="96"/>
    </location>
</feature>
<feature type="binding site" evidence="8">
    <location>
        <position position="262"/>
    </location>
    <ligand>
        <name>a divalent metal cation</name>
        <dbReference type="ChEBI" id="CHEBI:60240"/>
    </ligand>
</feature>
<dbReference type="GO" id="GO:0006108">
    <property type="term" value="P:malate metabolic process"/>
    <property type="evidence" value="ECO:0007669"/>
    <property type="project" value="TreeGrafter"/>
</dbReference>
<keyword evidence="13" id="KW-1185">Reference proteome</keyword>
<organism evidence="12 13">
    <name type="scientific">Sutterella seckii</name>
    <dbReference type="NCBI Taxonomy" id="1944635"/>
    <lineage>
        <taxon>Bacteria</taxon>
        <taxon>Pseudomonadati</taxon>
        <taxon>Pseudomonadota</taxon>
        <taxon>Betaproteobacteria</taxon>
        <taxon>Burkholderiales</taxon>
        <taxon>Sutterellaceae</taxon>
        <taxon>Sutterella</taxon>
    </lineage>
</organism>
<feature type="binding site" evidence="7">
    <location>
        <position position="446"/>
    </location>
    <ligand>
        <name>(S)-malate</name>
        <dbReference type="ChEBI" id="CHEBI:15589"/>
    </ligand>
</feature>
<accession>A0AAI9WN63</accession>
<feature type="binding site" evidence="7">
    <location>
        <position position="149"/>
    </location>
    <ligand>
        <name>(S)-malate</name>
        <dbReference type="ChEBI" id="CHEBI:15589"/>
    </ligand>
</feature>
<evidence type="ECO:0000256" key="2">
    <source>
        <dbReference type="ARBA" id="ARBA00008785"/>
    </source>
</evidence>
<dbReference type="NCBIfam" id="NF010052">
    <property type="entry name" value="PRK13529.1"/>
    <property type="match status" value="1"/>
</dbReference>
<dbReference type="CDD" id="cd05312">
    <property type="entry name" value="NAD_bind_1_malic_enz"/>
    <property type="match status" value="1"/>
</dbReference>
<gene>
    <name evidence="12" type="ORF">GBM96_05450</name>
</gene>
<dbReference type="FunFam" id="3.40.50.10380:FF:000001">
    <property type="entry name" value="NAD-dependent malic enzyme"/>
    <property type="match status" value="1"/>
</dbReference>
<dbReference type="FunFam" id="3.40.50.720:FF:000060">
    <property type="entry name" value="Malic enzyme"/>
    <property type="match status" value="1"/>
</dbReference>
<evidence type="ECO:0000256" key="6">
    <source>
        <dbReference type="PIRSR" id="PIRSR000106-1"/>
    </source>
</evidence>
<dbReference type="InterPro" id="IPR037062">
    <property type="entry name" value="Malic_N_dom_sf"/>
</dbReference>
<feature type="binding site" evidence="8">
    <location>
        <position position="239"/>
    </location>
    <ligand>
        <name>a divalent metal cation</name>
        <dbReference type="ChEBI" id="CHEBI:60240"/>
    </ligand>
</feature>